<dbReference type="GO" id="GO:0034451">
    <property type="term" value="C:centriolar satellite"/>
    <property type="evidence" value="ECO:0007669"/>
    <property type="project" value="Ensembl"/>
</dbReference>
<dbReference type="GeneTree" id="ENSGT00940000160066"/>
<dbReference type="OMA" id="TQMRKQR"/>
<organism evidence="6 7">
    <name type="scientific">Chinchilla lanigera</name>
    <name type="common">Long-tailed chinchilla</name>
    <name type="synonym">Chinchilla villidera</name>
    <dbReference type="NCBI Taxonomy" id="34839"/>
    <lineage>
        <taxon>Eukaryota</taxon>
        <taxon>Metazoa</taxon>
        <taxon>Chordata</taxon>
        <taxon>Craniata</taxon>
        <taxon>Vertebrata</taxon>
        <taxon>Euteleostomi</taxon>
        <taxon>Mammalia</taxon>
        <taxon>Eutheria</taxon>
        <taxon>Euarchontoglires</taxon>
        <taxon>Glires</taxon>
        <taxon>Rodentia</taxon>
        <taxon>Hystricomorpha</taxon>
        <taxon>Chinchillidae</taxon>
        <taxon>Chinchilla</taxon>
    </lineage>
</organism>
<feature type="region of interest" description="Disordered" evidence="3">
    <location>
        <begin position="1"/>
        <end position="71"/>
    </location>
</feature>
<dbReference type="SMART" id="SM00404">
    <property type="entry name" value="PTPc_motif"/>
    <property type="match status" value="1"/>
</dbReference>
<dbReference type="PANTHER" id="PTHR46900:SF4">
    <property type="entry name" value="FERM AND PDZ DOMAIN CONTAINING 2"/>
    <property type="match status" value="1"/>
</dbReference>
<feature type="compositionally biased region" description="Polar residues" evidence="3">
    <location>
        <begin position="41"/>
        <end position="53"/>
    </location>
</feature>
<evidence type="ECO:0000256" key="3">
    <source>
        <dbReference type="SAM" id="MobiDB-lite"/>
    </source>
</evidence>
<dbReference type="GO" id="GO:0004725">
    <property type="term" value="F:protein tyrosine phosphatase activity"/>
    <property type="evidence" value="ECO:0007669"/>
    <property type="project" value="InterPro"/>
</dbReference>
<evidence type="ECO:0000313" key="7">
    <source>
        <dbReference type="Proteomes" id="UP000694398"/>
    </source>
</evidence>
<evidence type="ECO:0000256" key="2">
    <source>
        <dbReference type="ARBA" id="ARBA00023242"/>
    </source>
</evidence>
<keyword evidence="7" id="KW-1185">Reference proteome</keyword>
<dbReference type="RefSeq" id="XP_005412656.1">
    <property type="nucleotide sequence ID" value="XM_005412599.2"/>
</dbReference>
<dbReference type="GO" id="GO:0005634">
    <property type="term" value="C:nucleus"/>
    <property type="evidence" value="ECO:0007669"/>
    <property type="project" value="UniProtKB-SubCell"/>
</dbReference>
<dbReference type="InterPro" id="IPR000242">
    <property type="entry name" value="PTP_cat"/>
</dbReference>
<accession>A0A8C2UHQ6</accession>
<dbReference type="CTD" id="26095"/>
<dbReference type="Gene3D" id="3.90.190.10">
    <property type="entry name" value="Protein tyrosine phosphatase superfamily"/>
    <property type="match status" value="1"/>
</dbReference>
<dbReference type="InterPro" id="IPR003595">
    <property type="entry name" value="Tyr_Pase_cat"/>
</dbReference>
<dbReference type="RefSeq" id="XP_005412661.1">
    <property type="nucleotide sequence ID" value="XM_005412604.2"/>
</dbReference>
<name>A0A8C2UHQ6_CHILA</name>
<dbReference type="PANTHER" id="PTHR46900">
    <property type="entry name" value="TYROSINE-PROTEIN PHOSPHATASE NON-RECEPTOR TYPE 13"/>
    <property type="match status" value="1"/>
</dbReference>
<dbReference type="InterPro" id="IPR052074">
    <property type="entry name" value="NonRcpt_TyrProt_Phosphatase"/>
</dbReference>
<protein>
    <submittedName>
        <fullName evidence="6">Protein tyrosine phosphatase non-receptor type 20</fullName>
    </submittedName>
</protein>
<feature type="domain" description="Tyrosine-protein phosphatase" evidence="4">
    <location>
        <begin position="117"/>
        <end position="371"/>
    </location>
</feature>
<dbReference type="AlphaFoldDB" id="A0A8C2UHQ6"/>
<dbReference type="Ensembl" id="ENSCLAT00000000301.1">
    <property type="protein sequence ID" value="ENSCLAP00000000274.1"/>
    <property type="gene ID" value="ENSCLAG00000000244.1"/>
</dbReference>
<evidence type="ECO:0000259" key="4">
    <source>
        <dbReference type="PROSITE" id="PS50055"/>
    </source>
</evidence>
<dbReference type="GeneID" id="102010842"/>
<gene>
    <name evidence="6" type="primary">PTPN20</name>
</gene>
<dbReference type="Proteomes" id="UP000694398">
    <property type="component" value="Unassembled WGS sequence"/>
</dbReference>
<dbReference type="SMART" id="SM00194">
    <property type="entry name" value="PTPc"/>
    <property type="match status" value="1"/>
</dbReference>
<dbReference type="RefSeq" id="XP_005412657.1">
    <property type="nucleotide sequence ID" value="XM_005412600.2"/>
</dbReference>
<sequence>MSSPRKVRKDYENDNEGYESDTEDMDYQNVPTLRKRHCYESGNTSSSYRTDTGSSESEEPAGSSQTAHPGLPGIQKIVSEEELAQLTQIRPRTFSFDKQSAFKDYLKILERKGVFDITQEFGDLERKKSRCSECTYGNEPWNRQKNRYRDIIPYESTRVPLGKSQDYINASYIRIINQEEEYFYIATQGPLPDTIDDFWQMVFEHNSNVIAMVTRDIEDGIIKCHNYWPVSPEEPLELRQFRICLKNYQILAYFIVRMFQVVKKPTETSLMVKHVQFTKWADHGIPASTDSFIKYVRYVRKSHCTGPMVVHCSAGVGRTGVFICTDVAFCAMEKSYLFDIVNIVTQMREQRYGMIQTKEQYCFTYEIILKVLKKFLALE</sequence>
<evidence type="ECO:0000256" key="1">
    <source>
        <dbReference type="ARBA" id="ARBA00004123"/>
    </source>
</evidence>
<dbReference type="InterPro" id="IPR016130">
    <property type="entry name" value="Tyr_Pase_AS"/>
</dbReference>
<comment type="subcellular location">
    <subcellularLocation>
        <location evidence="1">Nucleus</location>
    </subcellularLocation>
</comment>
<evidence type="ECO:0000313" key="6">
    <source>
        <dbReference type="Ensembl" id="ENSCLAP00000000274.1"/>
    </source>
</evidence>
<dbReference type="PRINTS" id="PR00700">
    <property type="entry name" value="PRTYPHPHTASE"/>
</dbReference>
<dbReference type="PROSITE" id="PS50055">
    <property type="entry name" value="TYR_PHOSPHATASE_PTP"/>
    <property type="match status" value="1"/>
</dbReference>
<dbReference type="RefSeq" id="XP_005412659.1">
    <property type="nucleotide sequence ID" value="XM_005412602.2"/>
</dbReference>
<dbReference type="InterPro" id="IPR029021">
    <property type="entry name" value="Prot-tyrosine_phosphatase-like"/>
</dbReference>
<dbReference type="InterPro" id="IPR000387">
    <property type="entry name" value="Tyr_Pase_dom"/>
</dbReference>
<feature type="domain" description="Tyrosine specific protein phosphatases" evidence="5">
    <location>
        <begin position="290"/>
        <end position="362"/>
    </location>
</feature>
<dbReference type="SUPFAM" id="SSF52799">
    <property type="entry name" value="(Phosphotyrosine protein) phosphatases II"/>
    <property type="match status" value="1"/>
</dbReference>
<dbReference type="OrthoDB" id="165498at2759"/>
<dbReference type="RefSeq" id="XP_005412660.1">
    <property type="nucleotide sequence ID" value="XM_005412603.2"/>
</dbReference>
<proteinExistence type="predicted"/>
<keyword evidence="2" id="KW-0539">Nucleus</keyword>
<dbReference type="RefSeq" id="XP_013364264.1">
    <property type="nucleotide sequence ID" value="XM_013508810.1"/>
</dbReference>
<dbReference type="RefSeq" id="XP_005412658.1">
    <property type="nucleotide sequence ID" value="XM_005412601.2"/>
</dbReference>
<dbReference type="PROSITE" id="PS50056">
    <property type="entry name" value="TYR_PHOSPHATASE_2"/>
    <property type="match status" value="1"/>
</dbReference>
<dbReference type="Pfam" id="PF00102">
    <property type="entry name" value="Y_phosphatase"/>
    <property type="match status" value="1"/>
</dbReference>
<evidence type="ECO:0000259" key="5">
    <source>
        <dbReference type="PROSITE" id="PS50056"/>
    </source>
</evidence>
<feature type="compositionally biased region" description="Acidic residues" evidence="3">
    <location>
        <begin position="13"/>
        <end position="26"/>
    </location>
</feature>
<dbReference type="PROSITE" id="PS00383">
    <property type="entry name" value="TYR_PHOSPHATASE_1"/>
    <property type="match status" value="1"/>
</dbReference>
<reference evidence="6" key="2">
    <citation type="submission" date="2025-09" db="UniProtKB">
        <authorList>
            <consortium name="Ensembl"/>
        </authorList>
    </citation>
    <scope>IDENTIFICATION</scope>
</reference>
<reference evidence="6" key="1">
    <citation type="submission" date="2025-08" db="UniProtKB">
        <authorList>
            <consortium name="Ensembl"/>
        </authorList>
    </citation>
    <scope>IDENTIFICATION</scope>
</reference>